<evidence type="ECO:0000256" key="6">
    <source>
        <dbReference type="SAM" id="MobiDB-lite"/>
    </source>
</evidence>
<comment type="subcellular location">
    <subcellularLocation>
        <location evidence="5">Nucleus</location>
        <location evidence="5">Nucleolus</location>
    </subcellularLocation>
    <subcellularLocation>
        <location evidence="5">Nucleus</location>
        <location evidence="5">Nucleoplasm</location>
    </subcellularLocation>
</comment>
<protein>
    <recommendedName>
        <fullName evidence="2 5">Ribosome biogenesis protein NOP53</fullName>
    </recommendedName>
</protein>
<feature type="compositionally biased region" description="Basic and acidic residues" evidence="6">
    <location>
        <begin position="311"/>
        <end position="321"/>
    </location>
</feature>
<feature type="compositionally biased region" description="Basic residues" evidence="6">
    <location>
        <begin position="16"/>
        <end position="26"/>
    </location>
</feature>
<sequence>MPGTTKPSSTPSASQHKAKSSSKHRVVASAKKDLGAPSQHNQGSRKGKRAWRKNVDIGEVEEGLEGLRAEERVTGTILQKKEDDELFQIDVKGDDRVRKSLPRFSPSQLTSTKILAQRSAVPAVFSRPATAVKRKPGTLSNDEKVRLLRVGKRMRKGPLNSYVDPTEFGAGSAILEVSEAVNNSGGYDAWAGDKGEEEEIKDGLETVKKANIKRPEHAHPRDIIELPAITEPHQGTSYNPPVEAHTELILKAHEVEEKKAKEAEKMMVIKERIGRGFVARRSIEEGVPEGMTVDEGAGDDVEGEAGEEEAPIAKKMPERKTKQQKAKAARLRAEKRALLEKSLKKRMVHTLSSTSIKSLRGHKSLAADVHAQRQAAEREKLRTHGMKGRRLGKHSVPEGNIDVQLGEDLSESLRALKPEGNLFRDRFQSLQQRALVEPRVPVLPTKRKFKVKEYEKHAWKRFE</sequence>
<feature type="compositionally biased region" description="Acidic residues" evidence="6">
    <location>
        <begin position="296"/>
        <end position="310"/>
    </location>
</feature>
<proteinExistence type="inferred from homology"/>
<evidence type="ECO:0000256" key="5">
    <source>
        <dbReference type="PIRNR" id="PIRNR017302"/>
    </source>
</evidence>
<dbReference type="FunCoup" id="A0A0C3FSR7">
    <property type="interactions" value="403"/>
</dbReference>
<dbReference type="GO" id="GO:0008097">
    <property type="term" value="F:5S rRNA binding"/>
    <property type="evidence" value="ECO:0007669"/>
    <property type="project" value="TreeGrafter"/>
</dbReference>
<evidence type="ECO:0000313" key="8">
    <source>
        <dbReference type="Proteomes" id="UP000054166"/>
    </source>
</evidence>
<evidence type="ECO:0000313" key="7">
    <source>
        <dbReference type="EMBL" id="KIM82714.1"/>
    </source>
</evidence>
<gene>
    <name evidence="7" type="ORF">PILCRDRAFT_820011</name>
</gene>
<dbReference type="Pfam" id="PF07767">
    <property type="entry name" value="Nop53"/>
    <property type="match status" value="1"/>
</dbReference>
<dbReference type="PANTHER" id="PTHR14211">
    <property type="entry name" value="GLIOMA SUPPRESSOR CANDIDATE REGION GENE 2"/>
    <property type="match status" value="1"/>
</dbReference>
<feature type="region of interest" description="Disordered" evidence="6">
    <location>
        <begin position="287"/>
        <end position="327"/>
    </location>
</feature>
<dbReference type="GO" id="GO:0000027">
    <property type="term" value="P:ribosomal large subunit assembly"/>
    <property type="evidence" value="ECO:0007669"/>
    <property type="project" value="UniProtKB-UniRule"/>
</dbReference>
<keyword evidence="8" id="KW-1185">Reference proteome</keyword>
<dbReference type="InParanoid" id="A0A0C3FSR7"/>
<feature type="region of interest" description="Disordered" evidence="6">
    <location>
        <begin position="1"/>
        <end position="54"/>
    </location>
</feature>
<reference evidence="8" key="2">
    <citation type="submission" date="2015-01" db="EMBL/GenBank/DDBJ databases">
        <title>Evolutionary Origins and Diversification of the Mycorrhizal Mutualists.</title>
        <authorList>
            <consortium name="DOE Joint Genome Institute"/>
            <consortium name="Mycorrhizal Genomics Consortium"/>
            <person name="Kohler A."/>
            <person name="Kuo A."/>
            <person name="Nagy L.G."/>
            <person name="Floudas D."/>
            <person name="Copeland A."/>
            <person name="Barry K.W."/>
            <person name="Cichocki N."/>
            <person name="Veneault-Fourrey C."/>
            <person name="LaButti K."/>
            <person name="Lindquist E.A."/>
            <person name="Lipzen A."/>
            <person name="Lundell T."/>
            <person name="Morin E."/>
            <person name="Murat C."/>
            <person name="Riley R."/>
            <person name="Ohm R."/>
            <person name="Sun H."/>
            <person name="Tunlid A."/>
            <person name="Henrissat B."/>
            <person name="Grigoriev I.V."/>
            <person name="Hibbett D.S."/>
            <person name="Martin F."/>
        </authorList>
    </citation>
    <scope>NUCLEOTIDE SEQUENCE [LARGE SCALE GENOMIC DNA]</scope>
    <source>
        <strain evidence="8">F 1598</strain>
    </source>
</reference>
<dbReference type="GO" id="GO:0006364">
    <property type="term" value="P:rRNA processing"/>
    <property type="evidence" value="ECO:0007669"/>
    <property type="project" value="TreeGrafter"/>
</dbReference>
<comment type="similarity">
    <text evidence="1 5">Belongs to the NOP53 family.</text>
</comment>
<evidence type="ECO:0000256" key="4">
    <source>
        <dbReference type="ARBA" id="ARBA00023242"/>
    </source>
</evidence>
<comment type="function">
    <text evidence="5">May play a role in ribosome biogenesis.</text>
</comment>
<dbReference type="STRING" id="765440.A0A0C3FSR7"/>
<dbReference type="GO" id="GO:0005654">
    <property type="term" value="C:nucleoplasm"/>
    <property type="evidence" value="ECO:0007669"/>
    <property type="project" value="UniProtKB-SubCell"/>
</dbReference>
<organism evidence="7 8">
    <name type="scientific">Piloderma croceum (strain F 1598)</name>
    <dbReference type="NCBI Taxonomy" id="765440"/>
    <lineage>
        <taxon>Eukaryota</taxon>
        <taxon>Fungi</taxon>
        <taxon>Dikarya</taxon>
        <taxon>Basidiomycota</taxon>
        <taxon>Agaricomycotina</taxon>
        <taxon>Agaricomycetes</taxon>
        <taxon>Agaricomycetidae</taxon>
        <taxon>Atheliales</taxon>
        <taxon>Atheliaceae</taxon>
        <taxon>Piloderma</taxon>
    </lineage>
</organism>
<dbReference type="GO" id="GO:0005730">
    <property type="term" value="C:nucleolus"/>
    <property type="evidence" value="ECO:0007669"/>
    <property type="project" value="UniProtKB-SubCell"/>
</dbReference>
<keyword evidence="3 5" id="KW-0690">Ribosome biogenesis</keyword>
<feature type="compositionally biased region" description="Polar residues" evidence="6">
    <location>
        <begin position="1"/>
        <end position="11"/>
    </location>
</feature>
<feature type="compositionally biased region" description="Basic residues" evidence="6">
    <location>
        <begin position="43"/>
        <end position="52"/>
    </location>
</feature>
<keyword evidence="4 5" id="KW-0539">Nucleus</keyword>
<dbReference type="InterPro" id="IPR011687">
    <property type="entry name" value="Nop53/GLTSCR2"/>
</dbReference>
<dbReference type="PANTHER" id="PTHR14211:SF7">
    <property type="entry name" value="RIBOSOME BIOGENESIS PROTEIN NOP53"/>
    <property type="match status" value="1"/>
</dbReference>
<reference evidence="7 8" key="1">
    <citation type="submission" date="2014-04" db="EMBL/GenBank/DDBJ databases">
        <authorList>
            <consortium name="DOE Joint Genome Institute"/>
            <person name="Kuo A."/>
            <person name="Tarkka M."/>
            <person name="Buscot F."/>
            <person name="Kohler A."/>
            <person name="Nagy L.G."/>
            <person name="Floudas D."/>
            <person name="Copeland A."/>
            <person name="Barry K.W."/>
            <person name="Cichocki N."/>
            <person name="Veneault-Fourrey C."/>
            <person name="LaButti K."/>
            <person name="Lindquist E.A."/>
            <person name="Lipzen A."/>
            <person name="Lundell T."/>
            <person name="Morin E."/>
            <person name="Murat C."/>
            <person name="Sun H."/>
            <person name="Tunlid A."/>
            <person name="Henrissat B."/>
            <person name="Grigoriev I.V."/>
            <person name="Hibbett D.S."/>
            <person name="Martin F."/>
            <person name="Nordberg H.P."/>
            <person name="Cantor M.N."/>
            <person name="Hua S.X."/>
        </authorList>
    </citation>
    <scope>NUCLEOTIDE SEQUENCE [LARGE SCALE GENOMIC DNA]</scope>
    <source>
        <strain evidence="7 8">F 1598</strain>
    </source>
</reference>
<dbReference type="PIRSF" id="PIRSF017302">
    <property type="entry name" value="Gltscr2"/>
    <property type="match status" value="1"/>
</dbReference>
<dbReference type="Proteomes" id="UP000054166">
    <property type="component" value="Unassembled WGS sequence"/>
</dbReference>
<evidence type="ECO:0000256" key="1">
    <source>
        <dbReference type="ARBA" id="ARBA00008838"/>
    </source>
</evidence>
<dbReference type="HOGENOM" id="CLU_035888_1_1_1"/>
<dbReference type="AlphaFoldDB" id="A0A0C3FSR7"/>
<name>A0A0C3FSR7_PILCF</name>
<accession>A0A0C3FSR7</accession>
<dbReference type="OrthoDB" id="5072at2759"/>
<evidence type="ECO:0000256" key="2">
    <source>
        <dbReference type="ARBA" id="ARBA00018339"/>
    </source>
</evidence>
<evidence type="ECO:0000256" key="3">
    <source>
        <dbReference type="ARBA" id="ARBA00022517"/>
    </source>
</evidence>
<dbReference type="EMBL" id="KN832993">
    <property type="protein sequence ID" value="KIM82714.1"/>
    <property type="molecule type" value="Genomic_DNA"/>
</dbReference>